<dbReference type="EMBL" id="LN483075">
    <property type="protein sequence ID" value="CEA04058.1"/>
    <property type="molecule type" value="Genomic_DNA"/>
</dbReference>
<gene>
    <name evidence="2" type="ORF">BN1050_01798</name>
</gene>
<keyword evidence="1" id="KW-0472">Membrane</keyword>
<evidence type="ECO:0000313" key="2">
    <source>
        <dbReference type="EMBL" id="CEA04058.1"/>
    </source>
</evidence>
<dbReference type="HOGENOM" id="CLU_1773682_0_0_9"/>
<organism evidence="2">
    <name type="scientific">Metalysinibacillus saudimassiliensis</name>
    <dbReference type="NCBI Taxonomy" id="1461583"/>
    <lineage>
        <taxon>Bacteria</taxon>
        <taxon>Bacillati</taxon>
        <taxon>Bacillota</taxon>
        <taxon>Bacilli</taxon>
        <taxon>Bacillales</taxon>
        <taxon>Caryophanaceae</taxon>
        <taxon>Metalysinibacillus</taxon>
    </lineage>
</organism>
<keyword evidence="1" id="KW-0812">Transmembrane</keyword>
<feature type="transmembrane region" description="Helical" evidence="1">
    <location>
        <begin position="119"/>
        <end position="138"/>
    </location>
</feature>
<sequence length="144" mass="16130">MAYLFLLFAHVLSAVLSIGPLFVLLPLLTKMKTATAEQMQVYLVAFQAAITIVKHAGHVVVPTGFLLIWLGGFSWFTSWAVATLAVMVGSVFFLAAAFKPTIKTFQTPAYHQQQFVQKLTRAVWLYIGLLLIMLWLMVVKPTLW</sequence>
<evidence type="ECO:0000256" key="1">
    <source>
        <dbReference type="SAM" id="Phobius"/>
    </source>
</evidence>
<proteinExistence type="predicted"/>
<protein>
    <recommendedName>
        <fullName evidence="3">DUF2269 domain-containing protein</fullName>
    </recommendedName>
</protein>
<evidence type="ECO:0008006" key="3">
    <source>
        <dbReference type="Google" id="ProtNLM"/>
    </source>
</evidence>
<feature type="transmembrane region" description="Helical" evidence="1">
    <location>
        <begin position="41"/>
        <end position="70"/>
    </location>
</feature>
<feature type="transmembrane region" description="Helical" evidence="1">
    <location>
        <begin position="6"/>
        <end position="29"/>
    </location>
</feature>
<name>A0A078M9G2_9BACL</name>
<reference evidence="2" key="1">
    <citation type="submission" date="2014-07" db="EMBL/GenBank/DDBJ databases">
        <authorList>
            <person name="Urmite Genomes Urmite Genomes"/>
        </authorList>
    </citation>
    <scope>NUCLEOTIDE SEQUENCE</scope>
    <source>
        <strain evidence="2">13S34_air</strain>
    </source>
</reference>
<dbReference type="PATRIC" id="fig|1461583.4.peg.1724"/>
<dbReference type="AlphaFoldDB" id="A0A078M9G2"/>
<accession>A0A078M9G2</accession>
<feature type="transmembrane region" description="Helical" evidence="1">
    <location>
        <begin position="76"/>
        <end position="98"/>
    </location>
</feature>
<keyword evidence="1" id="KW-1133">Transmembrane helix</keyword>